<evidence type="ECO:0000256" key="14">
    <source>
        <dbReference type="ARBA" id="ARBA00023170"/>
    </source>
</evidence>
<keyword evidence="11" id="KW-1133">Transmembrane helix</keyword>
<dbReference type="CDD" id="cd14066">
    <property type="entry name" value="STKc_IRAK"/>
    <property type="match status" value="1"/>
</dbReference>
<keyword evidence="15" id="KW-0325">Glycoprotein</keyword>
<sequence>MFRKQVEPIEALDTYKAITNHFRRYTYKELMKATKNFNDELGRGGSGVVYKGIVDDERLVAVKKLNDVTQGEEEFQAELSVISRINHMNLVRVCGFCSEGPHRILISEYVKNGSLDKILFEERQNSNNVLGWYERYKIAAGIAKGLAYLHHECLEWVLHCDVKPENILLDADLEPKIADFGLAKLLHRGGPDPQMSRIRGTRGYIAPEWAFNLPITAKADVYSYGVVLLELVMGMRVSDMATEENEKDAGLRTLIETAKRRLNGGELHWVSGLVDVRLEGHFDSPQAAAMVKLAISCLEEDRSKRPTMSETAQMLLSLN</sequence>
<feature type="binding site" evidence="18">
    <location>
        <position position="64"/>
    </location>
    <ligand>
        <name>ATP</name>
        <dbReference type="ChEBI" id="CHEBI:30616"/>
    </ligand>
</feature>
<dbReference type="InterPro" id="IPR011009">
    <property type="entry name" value="Kinase-like_dom_sf"/>
</dbReference>
<dbReference type="Gene3D" id="1.10.510.10">
    <property type="entry name" value="Transferase(Phosphotransferase) domain 1"/>
    <property type="match status" value="1"/>
</dbReference>
<evidence type="ECO:0000256" key="17">
    <source>
        <dbReference type="ARBA" id="ARBA00048679"/>
    </source>
</evidence>
<evidence type="ECO:0000256" key="2">
    <source>
        <dbReference type="ARBA" id="ARBA00012513"/>
    </source>
</evidence>
<evidence type="ECO:0000256" key="5">
    <source>
        <dbReference type="ARBA" id="ARBA00022679"/>
    </source>
</evidence>
<keyword evidence="4" id="KW-0245">EGF-like domain</keyword>
<dbReference type="SMART" id="SM00220">
    <property type="entry name" value="S_TKc"/>
    <property type="match status" value="1"/>
</dbReference>
<keyword evidence="5" id="KW-0808">Transferase</keyword>
<evidence type="ECO:0000256" key="1">
    <source>
        <dbReference type="ARBA" id="ARBA00004479"/>
    </source>
</evidence>
<dbReference type="FunFam" id="1.10.510.10:FF:000302">
    <property type="entry name" value="Serine/threonine-protein kinase"/>
    <property type="match status" value="1"/>
</dbReference>
<dbReference type="PANTHER" id="PTHR47974:SF4">
    <property type="entry name" value="RECEPTOR-LIKE SERINE_THREONINE-PROTEIN KINASE"/>
    <property type="match status" value="1"/>
</dbReference>
<evidence type="ECO:0000313" key="22">
    <source>
        <dbReference type="Proteomes" id="UP001140206"/>
    </source>
</evidence>
<dbReference type="PROSITE" id="PS00107">
    <property type="entry name" value="PROTEIN_KINASE_ATP"/>
    <property type="match status" value="1"/>
</dbReference>
<dbReference type="Pfam" id="PF00069">
    <property type="entry name" value="Pkinase"/>
    <property type="match status" value="1"/>
</dbReference>
<keyword evidence="22" id="KW-1185">Reference proteome</keyword>
<dbReference type="InterPro" id="IPR008271">
    <property type="entry name" value="Ser/Thr_kinase_AS"/>
</dbReference>
<evidence type="ECO:0000256" key="12">
    <source>
        <dbReference type="ARBA" id="ARBA00023136"/>
    </source>
</evidence>
<dbReference type="PROSITE" id="PS50011">
    <property type="entry name" value="PROTEIN_KINASE_DOM"/>
    <property type="match status" value="1"/>
</dbReference>
<reference evidence="21" key="1">
    <citation type="submission" date="2022-08" db="EMBL/GenBank/DDBJ databases">
        <authorList>
            <person name="Marques A."/>
        </authorList>
    </citation>
    <scope>NUCLEOTIDE SEQUENCE</scope>
    <source>
        <strain evidence="21">RhyPub2mFocal</strain>
        <tissue evidence="21">Leaves</tissue>
    </source>
</reference>
<protein>
    <recommendedName>
        <fullName evidence="2">non-specific serine/threonine protein kinase</fullName>
        <ecNumber evidence="2">2.7.11.1</ecNumber>
    </recommendedName>
</protein>
<evidence type="ECO:0000256" key="7">
    <source>
        <dbReference type="ARBA" id="ARBA00022729"/>
    </source>
</evidence>
<keyword evidence="3 19" id="KW-0723">Serine/threonine-protein kinase</keyword>
<keyword evidence="14" id="KW-0675">Receptor</keyword>
<evidence type="ECO:0000256" key="16">
    <source>
        <dbReference type="ARBA" id="ARBA00047899"/>
    </source>
</evidence>
<dbReference type="GO" id="GO:0016020">
    <property type="term" value="C:membrane"/>
    <property type="evidence" value="ECO:0007669"/>
    <property type="project" value="UniProtKB-SubCell"/>
</dbReference>
<comment type="catalytic activity">
    <reaction evidence="17">
        <text>L-seryl-[protein] + ATP = O-phospho-L-seryl-[protein] + ADP + H(+)</text>
        <dbReference type="Rhea" id="RHEA:17989"/>
        <dbReference type="Rhea" id="RHEA-COMP:9863"/>
        <dbReference type="Rhea" id="RHEA-COMP:11604"/>
        <dbReference type="ChEBI" id="CHEBI:15378"/>
        <dbReference type="ChEBI" id="CHEBI:29999"/>
        <dbReference type="ChEBI" id="CHEBI:30616"/>
        <dbReference type="ChEBI" id="CHEBI:83421"/>
        <dbReference type="ChEBI" id="CHEBI:456216"/>
        <dbReference type="EC" id="2.7.11.1"/>
    </reaction>
</comment>
<dbReference type="PROSITE" id="PS00108">
    <property type="entry name" value="PROTEIN_KINASE_ST"/>
    <property type="match status" value="1"/>
</dbReference>
<evidence type="ECO:0000256" key="18">
    <source>
        <dbReference type="PROSITE-ProRule" id="PRU10141"/>
    </source>
</evidence>
<evidence type="ECO:0000256" key="19">
    <source>
        <dbReference type="RuleBase" id="RU000304"/>
    </source>
</evidence>
<comment type="similarity">
    <text evidence="19">Belongs to the protein kinase superfamily.</text>
</comment>
<evidence type="ECO:0000256" key="6">
    <source>
        <dbReference type="ARBA" id="ARBA00022692"/>
    </source>
</evidence>
<organism evidence="21 22">
    <name type="scientific">Rhynchospora pubera</name>
    <dbReference type="NCBI Taxonomy" id="906938"/>
    <lineage>
        <taxon>Eukaryota</taxon>
        <taxon>Viridiplantae</taxon>
        <taxon>Streptophyta</taxon>
        <taxon>Embryophyta</taxon>
        <taxon>Tracheophyta</taxon>
        <taxon>Spermatophyta</taxon>
        <taxon>Magnoliopsida</taxon>
        <taxon>Liliopsida</taxon>
        <taxon>Poales</taxon>
        <taxon>Cyperaceae</taxon>
        <taxon>Cyperoideae</taxon>
        <taxon>Rhynchosporeae</taxon>
        <taxon>Rhynchospora</taxon>
    </lineage>
</organism>
<keyword evidence="6" id="KW-0812">Transmembrane</keyword>
<comment type="subcellular location">
    <subcellularLocation>
        <location evidence="1">Membrane</location>
        <topology evidence="1">Single-pass type I membrane protein</topology>
    </subcellularLocation>
</comment>
<dbReference type="Gene3D" id="3.30.200.20">
    <property type="entry name" value="Phosphorylase Kinase, domain 1"/>
    <property type="match status" value="1"/>
</dbReference>
<keyword evidence="9 21" id="KW-0418">Kinase</keyword>
<dbReference type="GO" id="GO:0004674">
    <property type="term" value="F:protein serine/threonine kinase activity"/>
    <property type="evidence" value="ECO:0007669"/>
    <property type="project" value="UniProtKB-KW"/>
</dbReference>
<keyword evidence="13" id="KW-1015">Disulfide bond</keyword>
<dbReference type="Proteomes" id="UP001140206">
    <property type="component" value="Chromosome 2"/>
</dbReference>
<dbReference type="SUPFAM" id="SSF56112">
    <property type="entry name" value="Protein kinase-like (PK-like)"/>
    <property type="match status" value="1"/>
</dbReference>
<dbReference type="PANTHER" id="PTHR47974">
    <property type="entry name" value="OS07G0415500 PROTEIN"/>
    <property type="match status" value="1"/>
</dbReference>
<gene>
    <name evidence="21" type="ORF">LUZ62_045527</name>
</gene>
<comment type="catalytic activity">
    <reaction evidence="16">
        <text>L-threonyl-[protein] + ATP = O-phospho-L-threonyl-[protein] + ADP + H(+)</text>
        <dbReference type="Rhea" id="RHEA:46608"/>
        <dbReference type="Rhea" id="RHEA-COMP:11060"/>
        <dbReference type="Rhea" id="RHEA-COMP:11605"/>
        <dbReference type="ChEBI" id="CHEBI:15378"/>
        <dbReference type="ChEBI" id="CHEBI:30013"/>
        <dbReference type="ChEBI" id="CHEBI:30616"/>
        <dbReference type="ChEBI" id="CHEBI:61977"/>
        <dbReference type="ChEBI" id="CHEBI:456216"/>
        <dbReference type="EC" id="2.7.11.1"/>
    </reaction>
</comment>
<accession>A0AAV8FT74</accession>
<dbReference type="InterPro" id="IPR017441">
    <property type="entry name" value="Protein_kinase_ATP_BS"/>
</dbReference>
<dbReference type="FunFam" id="3.30.200.20:FF:000059">
    <property type="entry name" value="S-receptor-like serine/threonine-protein kinase"/>
    <property type="match status" value="1"/>
</dbReference>
<dbReference type="AlphaFoldDB" id="A0AAV8FT74"/>
<evidence type="ECO:0000256" key="11">
    <source>
        <dbReference type="ARBA" id="ARBA00022989"/>
    </source>
</evidence>
<evidence type="ECO:0000256" key="10">
    <source>
        <dbReference type="ARBA" id="ARBA00022840"/>
    </source>
</evidence>
<dbReference type="GO" id="GO:0005524">
    <property type="term" value="F:ATP binding"/>
    <property type="evidence" value="ECO:0007669"/>
    <property type="project" value="UniProtKB-UniRule"/>
</dbReference>
<keyword evidence="8 18" id="KW-0547">Nucleotide-binding</keyword>
<name>A0AAV8FT74_9POAL</name>
<keyword evidence="7" id="KW-0732">Signal</keyword>
<dbReference type="EC" id="2.7.11.1" evidence="2"/>
<feature type="domain" description="Protein kinase" evidence="20">
    <location>
        <begin position="35"/>
        <end position="319"/>
    </location>
</feature>
<keyword evidence="10 18" id="KW-0067">ATP-binding</keyword>
<evidence type="ECO:0000256" key="15">
    <source>
        <dbReference type="ARBA" id="ARBA00023180"/>
    </source>
</evidence>
<evidence type="ECO:0000256" key="13">
    <source>
        <dbReference type="ARBA" id="ARBA00023157"/>
    </source>
</evidence>
<comment type="caution">
    <text evidence="21">The sequence shown here is derived from an EMBL/GenBank/DDBJ whole genome shotgun (WGS) entry which is preliminary data.</text>
</comment>
<dbReference type="InterPro" id="IPR000719">
    <property type="entry name" value="Prot_kinase_dom"/>
</dbReference>
<evidence type="ECO:0000256" key="9">
    <source>
        <dbReference type="ARBA" id="ARBA00022777"/>
    </source>
</evidence>
<evidence type="ECO:0000259" key="20">
    <source>
        <dbReference type="PROSITE" id="PS50011"/>
    </source>
</evidence>
<evidence type="ECO:0000313" key="21">
    <source>
        <dbReference type="EMBL" id="KAJ4794281.1"/>
    </source>
</evidence>
<evidence type="ECO:0000256" key="8">
    <source>
        <dbReference type="ARBA" id="ARBA00022741"/>
    </source>
</evidence>
<keyword evidence="12" id="KW-0472">Membrane</keyword>
<dbReference type="EMBL" id="JAMFTS010000002">
    <property type="protein sequence ID" value="KAJ4794281.1"/>
    <property type="molecule type" value="Genomic_DNA"/>
</dbReference>
<proteinExistence type="inferred from homology"/>
<evidence type="ECO:0000256" key="4">
    <source>
        <dbReference type="ARBA" id="ARBA00022536"/>
    </source>
</evidence>
<evidence type="ECO:0000256" key="3">
    <source>
        <dbReference type="ARBA" id="ARBA00022527"/>
    </source>
</evidence>